<reference evidence="1 2" key="1">
    <citation type="journal article" date="2022" name="Hortic Res">
        <title>A haplotype resolved chromosomal level avocado genome allows analysis of novel avocado genes.</title>
        <authorList>
            <person name="Nath O."/>
            <person name="Fletcher S.J."/>
            <person name="Hayward A."/>
            <person name="Shaw L.M."/>
            <person name="Masouleh A.K."/>
            <person name="Furtado A."/>
            <person name="Henry R.J."/>
            <person name="Mitter N."/>
        </authorList>
    </citation>
    <scope>NUCLEOTIDE SEQUENCE [LARGE SCALE GENOMIC DNA]</scope>
    <source>
        <strain evidence="2">cv. Hass</strain>
    </source>
</reference>
<organism evidence="1 2">
    <name type="scientific">Persea americana</name>
    <name type="common">Avocado</name>
    <dbReference type="NCBI Taxonomy" id="3435"/>
    <lineage>
        <taxon>Eukaryota</taxon>
        <taxon>Viridiplantae</taxon>
        <taxon>Streptophyta</taxon>
        <taxon>Embryophyta</taxon>
        <taxon>Tracheophyta</taxon>
        <taxon>Spermatophyta</taxon>
        <taxon>Magnoliopsida</taxon>
        <taxon>Magnoliidae</taxon>
        <taxon>Laurales</taxon>
        <taxon>Lauraceae</taxon>
        <taxon>Persea</taxon>
    </lineage>
</organism>
<dbReference type="Proteomes" id="UP001234297">
    <property type="component" value="Chromosome 5"/>
</dbReference>
<dbReference type="EMBL" id="CM056813">
    <property type="protein sequence ID" value="KAJ8642144.1"/>
    <property type="molecule type" value="Genomic_DNA"/>
</dbReference>
<gene>
    <name evidence="1" type="ORF">MRB53_018838</name>
</gene>
<sequence>MPPQVWTTTPQHYKLNVDGSFHTSNGTAGIGRIIRDSCGRLLLAFASATTTNSAIEAEMLALLRGTQPCVENGLTEDIVEGDSFII</sequence>
<evidence type="ECO:0000313" key="2">
    <source>
        <dbReference type="Proteomes" id="UP001234297"/>
    </source>
</evidence>
<protein>
    <submittedName>
        <fullName evidence="1">Uncharacterized protein</fullName>
    </submittedName>
</protein>
<evidence type="ECO:0000313" key="1">
    <source>
        <dbReference type="EMBL" id="KAJ8642144.1"/>
    </source>
</evidence>
<proteinExistence type="predicted"/>
<comment type="caution">
    <text evidence="1">The sequence shown here is derived from an EMBL/GenBank/DDBJ whole genome shotgun (WGS) entry which is preliminary data.</text>
</comment>
<name>A0ACC2M8W0_PERAE</name>
<keyword evidence="2" id="KW-1185">Reference proteome</keyword>
<accession>A0ACC2M8W0</accession>